<keyword evidence="1" id="KW-1133">Transmembrane helix</keyword>
<dbReference type="Pfam" id="PF12669">
    <property type="entry name" value="FeoB_associated"/>
    <property type="match status" value="1"/>
</dbReference>
<reference evidence="2 3" key="1">
    <citation type="submission" date="2019-04" db="EMBL/GenBank/DDBJ databases">
        <authorList>
            <consortium name="GenomeTrakr: Next Generation Sequencing Network for Food Pathogen Tracability"/>
        </authorList>
    </citation>
    <scope>NUCLEOTIDE SEQUENCE [LARGE SCALE GENOMIC DNA]</scope>
    <source>
        <strain evidence="2 3">LS1419</strain>
    </source>
</reference>
<dbReference type="Proteomes" id="UP000540417">
    <property type="component" value="Unassembled WGS sequence"/>
</dbReference>
<proteinExistence type="predicted"/>
<keyword evidence="1" id="KW-0472">Membrane</keyword>
<protein>
    <submittedName>
        <fullName evidence="2">FeoB-associated Cys-rich membrane protein</fullName>
    </submittedName>
</protein>
<evidence type="ECO:0000256" key="1">
    <source>
        <dbReference type="SAM" id="Phobius"/>
    </source>
</evidence>
<gene>
    <name evidence="2" type="ORF">E5H26_08430</name>
</gene>
<sequence length="61" mass="6869">MFFVSIMVNLLLGGAIFGYTIYAIIKFIKRSKQGKCSGCELEKACNCESDEHTNIEKKSLF</sequence>
<keyword evidence="1" id="KW-0812">Transmembrane</keyword>
<evidence type="ECO:0000313" key="2">
    <source>
        <dbReference type="EMBL" id="EAH4372718.1"/>
    </source>
</evidence>
<dbReference type="EMBL" id="AABGVJ010000002">
    <property type="protein sequence ID" value="EAH4372718.1"/>
    <property type="molecule type" value="Genomic_DNA"/>
</dbReference>
<organism evidence="2 3">
    <name type="scientific">Listeria monocytogenes</name>
    <dbReference type="NCBI Taxonomy" id="1639"/>
    <lineage>
        <taxon>Bacteria</taxon>
        <taxon>Bacillati</taxon>
        <taxon>Bacillota</taxon>
        <taxon>Bacilli</taxon>
        <taxon>Bacillales</taxon>
        <taxon>Listeriaceae</taxon>
        <taxon>Listeria</taxon>
    </lineage>
</organism>
<accession>A0A7U7TV70</accession>
<dbReference type="AlphaFoldDB" id="A0A7U7TV70"/>
<comment type="caution">
    <text evidence="2">The sequence shown here is derived from an EMBL/GenBank/DDBJ whole genome shotgun (WGS) entry which is preliminary data.</text>
</comment>
<dbReference type="RefSeq" id="WP_070292961.1">
    <property type="nucleotide sequence ID" value="NZ_MKMZ01000002.1"/>
</dbReference>
<evidence type="ECO:0000313" key="3">
    <source>
        <dbReference type="Proteomes" id="UP000540417"/>
    </source>
</evidence>
<name>A0A7U7TV70_LISMN</name>
<feature type="transmembrane region" description="Helical" evidence="1">
    <location>
        <begin position="6"/>
        <end position="25"/>
    </location>
</feature>